<feature type="region of interest" description="Disordered" evidence="2">
    <location>
        <begin position="417"/>
        <end position="447"/>
    </location>
</feature>
<gene>
    <name evidence="3" type="ORF">LAESUDRAFT_803541</name>
</gene>
<dbReference type="InterPro" id="IPR043129">
    <property type="entry name" value="ATPase_NBD"/>
</dbReference>
<proteinExistence type="inferred from homology"/>
<evidence type="ECO:0000313" key="4">
    <source>
        <dbReference type="Proteomes" id="UP000076871"/>
    </source>
</evidence>
<dbReference type="GeneID" id="63831050"/>
<dbReference type="SMART" id="SM00268">
    <property type="entry name" value="ACTIN"/>
    <property type="match status" value="1"/>
</dbReference>
<organism evidence="3 4">
    <name type="scientific">Laetiporus sulphureus 93-53</name>
    <dbReference type="NCBI Taxonomy" id="1314785"/>
    <lineage>
        <taxon>Eukaryota</taxon>
        <taxon>Fungi</taxon>
        <taxon>Dikarya</taxon>
        <taxon>Basidiomycota</taxon>
        <taxon>Agaricomycotina</taxon>
        <taxon>Agaricomycetes</taxon>
        <taxon>Polyporales</taxon>
        <taxon>Laetiporus</taxon>
    </lineage>
</organism>
<feature type="compositionally biased region" description="Basic and acidic residues" evidence="2">
    <location>
        <begin position="417"/>
        <end position="436"/>
    </location>
</feature>
<dbReference type="FunCoup" id="A0A165FG79">
    <property type="interactions" value="336"/>
</dbReference>
<keyword evidence="4" id="KW-1185">Reference proteome</keyword>
<sequence>MAQQLNITRLPAPAVPVLPVAASYDEHRGRQTPLIIDNGSTTLRFGFCTSSEPRCQPNIVSKYKERRTNKPLLLFGDGVEAEGGAKSQAKTPWEGDVLLNFDALENALDYAFIQLGIDAPTVEHPVLMTERLCSPLHSRGLTSELMFEQYSVPSLAFCVDSVLSFYHNNLPSPPVPFTSDGLVISFNSASTSVIPIMNGKGIMSHAKRIPWGANQATDYLLKLIQLKYPTFPTRVTATQTNWMLQNFCEFATDYTSLLRTLKDPLKMREAERIIQFSFTLPVTEEKTEEELARIAERKKEQGRKLQEIAARTRMEKLVQKENDLQYMLSLRERREEENKKQWTNTLQEEGFDDDAALDSAIKKLENDLKKARKKETDGDEQEVGEPPSFPLLDVPDADDGLKEKRKQRLLKAGYDARERAKREKEREREEREAEERREEEERDRDLSGWASKLRKEQETIMNKIKERNRRRAALTDRKSAAAQARMKSIANLAADDRVPKKRRKTGAEDMFGADDADWAIYRKINNAAASSDEEEDLASLQAVEQKLLQYDPSFTHEHTHASLSAQRSALLSAFRPQYDEGDIEGKTRIHLNVERWRVCETWFSPNMAGVDSAGIGEVLQSILSRFPDPEKGRLVKNVFVTGGPSQLPGIVSRLHATLRPILPPEMPLEIVRAADPMLDAWKGMADFAKTDEFKKVGVTKAEYEEWGGERIKRWWGGNWNSSVPIEE</sequence>
<dbReference type="STRING" id="1314785.A0A165FG79"/>
<dbReference type="InterPro" id="IPR004000">
    <property type="entry name" value="Actin"/>
</dbReference>
<reference evidence="3 4" key="1">
    <citation type="journal article" date="2016" name="Mol. Biol. Evol.">
        <title>Comparative Genomics of Early-Diverging Mushroom-Forming Fungi Provides Insights into the Origins of Lignocellulose Decay Capabilities.</title>
        <authorList>
            <person name="Nagy L.G."/>
            <person name="Riley R."/>
            <person name="Tritt A."/>
            <person name="Adam C."/>
            <person name="Daum C."/>
            <person name="Floudas D."/>
            <person name="Sun H."/>
            <person name="Yadav J.S."/>
            <person name="Pangilinan J."/>
            <person name="Larsson K.H."/>
            <person name="Matsuura K."/>
            <person name="Barry K."/>
            <person name="Labutti K."/>
            <person name="Kuo R."/>
            <person name="Ohm R.A."/>
            <person name="Bhattacharya S.S."/>
            <person name="Shirouzu T."/>
            <person name="Yoshinaga Y."/>
            <person name="Martin F.M."/>
            <person name="Grigoriev I.V."/>
            <person name="Hibbett D.S."/>
        </authorList>
    </citation>
    <scope>NUCLEOTIDE SEQUENCE [LARGE SCALE GENOMIC DNA]</scope>
    <source>
        <strain evidence="3 4">93-53</strain>
    </source>
</reference>
<accession>A0A165FG79</accession>
<dbReference type="AlphaFoldDB" id="A0A165FG79"/>
<dbReference type="Pfam" id="PF00022">
    <property type="entry name" value="Actin"/>
    <property type="match status" value="2"/>
</dbReference>
<feature type="region of interest" description="Disordered" evidence="2">
    <location>
        <begin position="372"/>
        <end position="401"/>
    </location>
</feature>
<dbReference type="SUPFAM" id="SSF53067">
    <property type="entry name" value="Actin-like ATPase domain"/>
    <property type="match status" value="2"/>
</dbReference>
<dbReference type="Gene3D" id="3.30.420.40">
    <property type="match status" value="4"/>
</dbReference>
<name>A0A165FG79_9APHY</name>
<comment type="similarity">
    <text evidence="1">Belongs to the actin family.</text>
</comment>
<dbReference type="RefSeq" id="XP_040766664.1">
    <property type="nucleotide sequence ID" value="XM_040914022.1"/>
</dbReference>
<dbReference type="FunFam" id="3.30.420.40:FF:000058">
    <property type="entry name" value="Putative actin-related protein 5"/>
    <property type="match status" value="1"/>
</dbReference>
<dbReference type="InParanoid" id="A0A165FG79"/>
<evidence type="ECO:0000256" key="2">
    <source>
        <dbReference type="SAM" id="MobiDB-lite"/>
    </source>
</evidence>
<dbReference type="Proteomes" id="UP000076871">
    <property type="component" value="Unassembled WGS sequence"/>
</dbReference>
<evidence type="ECO:0000256" key="1">
    <source>
        <dbReference type="RuleBase" id="RU000487"/>
    </source>
</evidence>
<dbReference type="PANTHER" id="PTHR11937">
    <property type="entry name" value="ACTIN"/>
    <property type="match status" value="1"/>
</dbReference>
<dbReference type="OrthoDB" id="7340501at2759"/>
<protein>
    <submittedName>
        <fullName evidence="3">Actin-like protein Arp5p</fullName>
    </submittedName>
</protein>
<evidence type="ECO:0000313" key="3">
    <source>
        <dbReference type="EMBL" id="KZT08924.1"/>
    </source>
</evidence>
<dbReference type="EMBL" id="KV427613">
    <property type="protein sequence ID" value="KZT08924.1"/>
    <property type="molecule type" value="Genomic_DNA"/>
</dbReference>
<dbReference type="Gene3D" id="3.90.640.10">
    <property type="entry name" value="Actin, Chain A, domain 4"/>
    <property type="match status" value="2"/>
</dbReference>